<dbReference type="SMART" id="SM00235">
    <property type="entry name" value="ZnMc"/>
    <property type="match status" value="1"/>
</dbReference>
<evidence type="ECO:0000259" key="1">
    <source>
        <dbReference type="SMART" id="SM00235"/>
    </source>
</evidence>
<dbReference type="InterPro" id="IPR001506">
    <property type="entry name" value="Peptidase_M12A"/>
</dbReference>
<name>A0AAW9QJA2_9BURK</name>
<dbReference type="Gene3D" id="2.60.120.380">
    <property type="match status" value="1"/>
</dbReference>
<dbReference type="EMBL" id="JAZIBG010000049">
    <property type="protein sequence ID" value="MEF7616912.1"/>
    <property type="molecule type" value="Genomic_DNA"/>
</dbReference>
<dbReference type="SUPFAM" id="SSF89260">
    <property type="entry name" value="Collagen-binding domain"/>
    <property type="match status" value="1"/>
</dbReference>
<reference evidence="2 3" key="1">
    <citation type="submission" date="2024-02" db="EMBL/GenBank/DDBJ databases">
        <title>Genome sequence of Aquincola sp. MAHUQ-54.</title>
        <authorList>
            <person name="Huq M.A."/>
        </authorList>
    </citation>
    <scope>NUCLEOTIDE SEQUENCE [LARGE SCALE GENOMIC DNA]</scope>
    <source>
        <strain evidence="2 3">MAHUQ-54</strain>
    </source>
</reference>
<dbReference type="SUPFAM" id="SSF55486">
    <property type="entry name" value="Metalloproteases ('zincins'), catalytic domain"/>
    <property type="match status" value="1"/>
</dbReference>
<protein>
    <submittedName>
        <fullName evidence="2">M12 family metallopeptidase</fullName>
    </submittedName>
</protein>
<dbReference type="Pfam" id="PF01400">
    <property type="entry name" value="Astacin"/>
    <property type="match status" value="1"/>
</dbReference>
<evidence type="ECO:0000313" key="3">
    <source>
        <dbReference type="Proteomes" id="UP001336250"/>
    </source>
</evidence>
<dbReference type="GO" id="GO:0004222">
    <property type="term" value="F:metalloendopeptidase activity"/>
    <property type="evidence" value="ECO:0007669"/>
    <property type="project" value="InterPro"/>
</dbReference>
<keyword evidence="3" id="KW-1185">Reference proteome</keyword>
<comment type="caution">
    <text evidence="2">The sequence shown here is derived from an EMBL/GenBank/DDBJ whole genome shotgun (WGS) entry which is preliminary data.</text>
</comment>
<dbReference type="Gene3D" id="3.40.390.10">
    <property type="entry name" value="Collagenase (Catalytic Domain)"/>
    <property type="match status" value="1"/>
</dbReference>
<proteinExistence type="predicted"/>
<dbReference type="Proteomes" id="UP001336250">
    <property type="component" value="Unassembled WGS sequence"/>
</dbReference>
<dbReference type="AlphaFoldDB" id="A0AAW9QJA2"/>
<dbReference type="GO" id="GO:0008270">
    <property type="term" value="F:zinc ion binding"/>
    <property type="evidence" value="ECO:0007669"/>
    <property type="project" value="InterPro"/>
</dbReference>
<dbReference type="InterPro" id="IPR024079">
    <property type="entry name" value="MetalloPept_cat_dom_sf"/>
</dbReference>
<dbReference type="InterPro" id="IPR006026">
    <property type="entry name" value="Peptidase_Metallo"/>
</dbReference>
<dbReference type="RefSeq" id="WP_332292520.1">
    <property type="nucleotide sequence ID" value="NZ_JAZIBG010000049.1"/>
</dbReference>
<evidence type="ECO:0000313" key="2">
    <source>
        <dbReference type="EMBL" id="MEF7616912.1"/>
    </source>
</evidence>
<organism evidence="2 3">
    <name type="scientific">Aquincola agrisoli</name>
    <dbReference type="NCBI Taxonomy" id="3119538"/>
    <lineage>
        <taxon>Bacteria</taxon>
        <taxon>Pseudomonadati</taxon>
        <taxon>Pseudomonadota</taxon>
        <taxon>Betaproteobacteria</taxon>
        <taxon>Burkholderiales</taxon>
        <taxon>Sphaerotilaceae</taxon>
        <taxon>Aquincola</taxon>
    </lineage>
</organism>
<feature type="domain" description="Peptidase metallopeptidase" evidence="1">
    <location>
        <begin position="46"/>
        <end position="188"/>
    </location>
</feature>
<gene>
    <name evidence="2" type="ORF">V4F39_23560</name>
</gene>
<accession>A0AAW9QJA2</accession>
<dbReference type="GO" id="GO:0006508">
    <property type="term" value="P:proteolysis"/>
    <property type="evidence" value="ECO:0007669"/>
    <property type="project" value="InterPro"/>
</dbReference>
<sequence length="350" mass="38156">MSLNPENRPFRPAAKCCYDFILPRNLMRPRPQAVGVGGRLRAVGIRGTNWLNGSTLRVRFMGGTAAEQAVAREQAGWWQAVANLRFQFDNAPDAEIRISFDASDGAWSTIGTDARSVPLNQATMNLGFLDGGTAAHEFGHAIGLGHEHANPDGGIQWNEPAVIAALAGPPNFWDEATVRHNVFKKYSVDQINGTEFDPASIMLYAFPAEWTLNGVATQANETLSALDKAFISGAKMYPKAKPGMEAAIALAVGGPRLEENIGQPGEEDVFRFTADREASYEIDTRGRTDVYMKLFGPGSPTALIAEDDDSGYGLNPRISAELMPGEYFVQIRHYDRSSGTGRYTIGVKRR</sequence>